<dbReference type="InterPro" id="IPR045187">
    <property type="entry name" value="CcO_II"/>
</dbReference>
<keyword evidence="12 17" id="KW-0408">Iron</keyword>
<dbReference type="KEGG" id="acaf:CA12_23130"/>
<dbReference type="InterPro" id="IPR002429">
    <property type="entry name" value="CcO_II-like_C"/>
</dbReference>
<organism evidence="22 23">
    <name type="scientific">Alienimonas californiensis</name>
    <dbReference type="NCBI Taxonomy" id="2527989"/>
    <lineage>
        <taxon>Bacteria</taxon>
        <taxon>Pseudomonadati</taxon>
        <taxon>Planctomycetota</taxon>
        <taxon>Planctomycetia</taxon>
        <taxon>Planctomycetales</taxon>
        <taxon>Planctomycetaceae</taxon>
        <taxon>Alienimonas</taxon>
    </lineage>
</organism>
<evidence type="ECO:0000256" key="14">
    <source>
        <dbReference type="ARBA" id="ARBA00023136"/>
    </source>
</evidence>
<dbReference type="PROSITE" id="PS51007">
    <property type="entry name" value="CYTC"/>
    <property type="match status" value="1"/>
</dbReference>
<evidence type="ECO:0000256" key="2">
    <source>
        <dbReference type="ARBA" id="ARBA00007866"/>
    </source>
</evidence>
<proteinExistence type="inferred from homology"/>
<dbReference type="GO" id="GO:0004129">
    <property type="term" value="F:cytochrome-c oxidase activity"/>
    <property type="evidence" value="ECO:0007669"/>
    <property type="project" value="UniProtKB-EC"/>
</dbReference>
<dbReference type="EMBL" id="CP036265">
    <property type="protein sequence ID" value="QDT16213.1"/>
    <property type="molecule type" value="Genomic_DNA"/>
</dbReference>
<dbReference type="Gene3D" id="1.10.287.90">
    <property type="match status" value="1"/>
</dbReference>
<comment type="subcellular location">
    <subcellularLocation>
        <location evidence="1">Membrane</location>
        <topology evidence="1">Multi-pass membrane protein</topology>
    </subcellularLocation>
</comment>
<evidence type="ECO:0000256" key="18">
    <source>
        <dbReference type="SAM" id="Phobius"/>
    </source>
</evidence>
<dbReference type="SUPFAM" id="SSF46626">
    <property type="entry name" value="Cytochrome c"/>
    <property type="match status" value="1"/>
</dbReference>
<feature type="chain" id="PRO_5022110727" description="cytochrome-c oxidase" evidence="19">
    <location>
        <begin position="27"/>
        <end position="338"/>
    </location>
</feature>
<reference evidence="22 23" key="1">
    <citation type="submission" date="2019-02" db="EMBL/GenBank/DDBJ databases">
        <title>Deep-cultivation of Planctomycetes and their phenomic and genomic characterization uncovers novel biology.</title>
        <authorList>
            <person name="Wiegand S."/>
            <person name="Jogler M."/>
            <person name="Boedeker C."/>
            <person name="Pinto D."/>
            <person name="Vollmers J."/>
            <person name="Rivas-Marin E."/>
            <person name="Kohn T."/>
            <person name="Peeters S.H."/>
            <person name="Heuer A."/>
            <person name="Rast P."/>
            <person name="Oberbeckmann S."/>
            <person name="Bunk B."/>
            <person name="Jeske O."/>
            <person name="Meyerdierks A."/>
            <person name="Storesund J.E."/>
            <person name="Kallscheuer N."/>
            <person name="Luecker S."/>
            <person name="Lage O.M."/>
            <person name="Pohl T."/>
            <person name="Merkel B.J."/>
            <person name="Hornburger P."/>
            <person name="Mueller R.-W."/>
            <person name="Bruemmer F."/>
            <person name="Labrenz M."/>
            <person name="Spormann A.M."/>
            <person name="Op den Camp H."/>
            <person name="Overmann J."/>
            <person name="Amann R."/>
            <person name="Jetten M.S.M."/>
            <person name="Mascher T."/>
            <person name="Medema M.H."/>
            <person name="Devos D.P."/>
            <person name="Kaster A.-K."/>
            <person name="Ovreas L."/>
            <person name="Rohde M."/>
            <person name="Galperin M.Y."/>
            <person name="Jogler C."/>
        </authorList>
    </citation>
    <scope>NUCLEOTIDE SEQUENCE [LARGE SCALE GENOMIC DNA]</scope>
    <source>
        <strain evidence="22 23">CA12</strain>
    </source>
</reference>
<dbReference type="GO" id="GO:0005507">
    <property type="term" value="F:copper ion binding"/>
    <property type="evidence" value="ECO:0007669"/>
    <property type="project" value="InterPro"/>
</dbReference>
<keyword evidence="4" id="KW-0813">Transport</keyword>
<dbReference type="InterPro" id="IPR008972">
    <property type="entry name" value="Cupredoxin"/>
</dbReference>
<keyword evidence="8 17" id="KW-0479">Metal-binding</keyword>
<evidence type="ECO:0000256" key="6">
    <source>
        <dbReference type="ARBA" id="ARBA00022660"/>
    </source>
</evidence>
<dbReference type="Proteomes" id="UP000318741">
    <property type="component" value="Chromosome"/>
</dbReference>
<dbReference type="GO" id="GO:0042773">
    <property type="term" value="P:ATP synthesis coupled electron transport"/>
    <property type="evidence" value="ECO:0007669"/>
    <property type="project" value="TreeGrafter"/>
</dbReference>
<evidence type="ECO:0000256" key="15">
    <source>
        <dbReference type="ARBA" id="ARBA00024688"/>
    </source>
</evidence>
<comment type="similarity">
    <text evidence="2">Belongs to the cytochrome c oxidase subunit 2 family.</text>
</comment>
<evidence type="ECO:0000313" key="23">
    <source>
        <dbReference type="Proteomes" id="UP000318741"/>
    </source>
</evidence>
<feature type="transmembrane region" description="Helical" evidence="18">
    <location>
        <begin position="51"/>
        <end position="75"/>
    </location>
</feature>
<dbReference type="EC" id="7.1.1.9" evidence="3"/>
<dbReference type="InterPro" id="IPR034236">
    <property type="entry name" value="CuRO_CcO_Caa3_II"/>
</dbReference>
<feature type="transmembrane region" description="Helical" evidence="18">
    <location>
        <begin position="87"/>
        <end position="109"/>
    </location>
</feature>
<dbReference type="PROSITE" id="PS00078">
    <property type="entry name" value="COX2"/>
    <property type="match status" value="1"/>
</dbReference>
<keyword evidence="19" id="KW-0732">Signal</keyword>
<keyword evidence="6" id="KW-0679">Respiratory chain</keyword>
<evidence type="ECO:0000256" key="13">
    <source>
        <dbReference type="ARBA" id="ARBA00023008"/>
    </source>
</evidence>
<evidence type="ECO:0000256" key="7">
    <source>
        <dbReference type="ARBA" id="ARBA00022692"/>
    </source>
</evidence>
<evidence type="ECO:0000259" key="20">
    <source>
        <dbReference type="PROSITE" id="PS50857"/>
    </source>
</evidence>
<dbReference type="OrthoDB" id="9773456at2"/>
<dbReference type="SUPFAM" id="SSF81464">
    <property type="entry name" value="Cytochrome c oxidase subunit II-like, transmembrane region"/>
    <property type="match status" value="1"/>
</dbReference>
<dbReference type="InterPro" id="IPR009056">
    <property type="entry name" value="Cyt_c-like_dom"/>
</dbReference>
<evidence type="ECO:0000256" key="16">
    <source>
        <dbReference type="ARBA" id="ARBA00031399"/>
    </source>
</evidence>
<dbReference type="GO" id="GO:0016491">
    <property type="term" value="F:oxidoreductase activity"/>
    <property type="evidence" value="ECO:0007669"/>
    <property type="project" value="UniProtKB-KW"/>
</dbReference>
<keyword evidence="10" id="KW-0249">Electron transport</keyword>
<keyword evidence="7 18" id="KW-0812">Transmembrane</keyword>
<evidence type="ECO:0000256" key="11">
    <source>
        <dbReference type="ARBA" id="ARBA00022989"/>
    </source>
</evidence>
<dbReference type="GO" id="GO:0016020">
    <property type="term" value="C:membrane"/>
    <property type="evidence" value="ECO:0007669"/>
    <property type="project" value="UniProtKB-SubCell"/>
</dbReference>
<accession>A0A517PA13</accession>
<keyword evidence="13" id="KW-0186">Copper</keyword>
<evidence type="ECO:0000256" key="1">
    <source>
        <dbReference type="ARBA" id="ARBA00004141"/>
    </source>
</evidence>
<evidence type="ECO:0000256" key="9">
    <source>
        <dbReference type="ARBA" id="ARBA00022967"/>
    </source>
</evidence>
<dbReference type="InterPro" id="IPR001505">
    <property type="entry name" value="Copper_CuA"/>
</dbReference>
<sequence precursor="true">MTDRPGPVRRPLAAVKALLGALSAVAAAGCGGTQSALDPAGPAAAEVLTLFWWMLGGAILIWALVAGLAVYAIVIDRPRHDPAATRWWVIGGGVVAPTVILTVLLIYGLRLIPPLVRDAPADSLTVEVDGVRWWWRMRYRTPDGPVETANELCLPVGEPVQFLLRSDDVIHSFWIPALGGKMDMIPGRENRLALQADRAGTFRGACAEYCGASHALMNFDVRTLPRAEFEAWLAGQAAPAAAPETALAERGERLFLASGCGACHAVRGTAADGGVGPDLTHIGGRLTIGAGLLPNDEDTLMRWIARCDELKPDVDMPAFDHLSDDELRALAVYLKGLR</sequence>
<comment type="function">
    <text evidence="15">Subunits I and II form the functional core of the enzyme complex. Electrons originating in cytochrome c are transferred via heme a and Cu(A) to the binuclear center formed by heme a3 and Cu(B).</text>
</comment>
<keyword evidence="9" id="KW-1278">Translocase</keyword>
<evidence type="ECO:0000256" key="12">
    <source>
        <dbReference type="ARBA" id="ARBA00023004"/>
    </source>
</evidence>
<evidence type="ECO:0000256" key="10">
    <source>
        <dbReference type="ARBA" id="ARBA00022982"/>
    </source>
</evidence>
<feature type="domain" description="Cytochrome c" evidence="21">
    <location>
        <begin position="246"/>
        <end position="338"/>
    </location>
</feature>
<keyword evidence="14 18" id="KW-0472">Membrane</keyword>
<keyword evidence="5 17" id="KW-0349">Heme</keyword>
<name>A0A517PA13_9PLAN</name>
<dbReference type="Pfam" id="PF00116">
    <property type="entry name" value="COX2"/>
    <property type="match status" value="1"/>
</dbReference>
<dbReference type="Pfam" id="PF00034">
    <property type="entry name" value="Cytochrom_C"/>
    <property type="match status" value="1"/>
</dbReference>
<keyword evidence="22" id="KW-0560">Oxidoreductase</keyword>
<dbReference type="InterPro" id="IPR014222">
    <property type="entry name" value="Cyt_c_oxidase_su2"/>
</dbReference>
<keyword evidence="11 18" id="KW-1133">Transmembrane helix</keyword>
<protein>
    <recommendedName>
        <fullName evidence="3">cytochrome-c oxidase</fullName>
        <ecNumber evidence="3">7.1.1.9</ecNumber>
    </recommendedName>
    <alternativeName>
        <fullName evidence="16">Cytochrome aa3 subunit 2</fullName>
    </alternativeName>
</protein>
<dbReference type="AlphaFoldDB" id="A0A517PA13"/>
<evidence type="ECO:0000313" key="22">
    <source>
        <dbReference type="EMBL" id="QDT16213.1"/>
    </source>
</evidence>
<evidence type="ECO:0000259" key="21">
    <source>
        <dbReference type="PROSITE" id="PS51007"/>
    </source>
</evidence>
<dbReference type="SUPFAM" id="SSF49503">
    <property type="entry name" value="Cupredoxins"/>
    <property type="match status" value="1"/>
</dbReference>
<dbReference type="PANTHER" id="PTHR22888:SF9">
    <property type="entry name" value="CYTOCHROME C OXIDASE SUBUNIT 2"/>
    <property type="match status" value="1"/>
</dbReference>
<dbReference type="InterPro" id="IPR036257">
    <property type="entry name" value="Cyt_c_oxidase_su2_TM_sf"/>
</dbReference>
<evidence type="ECO:0000256" key="8">
    <source>
        <dbReference type="ARBA" id="ARBA00022723"/>
    </source>
</evidence>
<feature type="signal peptide" evidence="19">
    <location>
        <begin position="1"/>
        <end position="26"/>
    </location>
</feature>
<dbReference type="PROSITE" id="PS50857">
    <property type="entry name" value="COX2_CUA"/>
    <property type="match status" value="1"/>
</dbReference>
<evidence type="ECO:0000256" key="19">
    <source>
        <dbReference type="SAM" id="SignalP"/>
    </source>
</evidence>
<dbReference type="CDD" id="cd04213">
    <property type="entry name" value="CuRO_CcO_Caa3_II"/>
    <property type="match status" value="1"/>
</dbReference>
<dbReference type="GO" id="GO:0020037">
    <property type="term" value="F:heme binding"/>
    <property type="evidence" value="ECO:0007669"/>
    <property type="project" value="InterPro"/>
</dbReference>
<dbReference type="PANTHER" id="PTHR22888">
    <property type="entry name" value="CYTOCHROME C OXIDASE, SUBUNIT II"/>
    <property type="match status" value="1"/>
</dbReference>
<dbReference type="NCBIfam" id="TIGR02866">
    <property type="entry name" value="CoxB"/>
    <property type="match status" value="1"/>
</dbReference>
<keyword evidence="23" id="KW-1185">Reference proteome</keyword>
<dbReference type="InterPro" id="IPR036909">
    <property type="entry name" value="Cyt_c-like_dom_sf"/>
</dbReference>
<evidence type="ECO:0000256" key="3">
    <source>
        <dbReference type="ARBA" id="ARBA00012949"/>
    </source>
</evidence>
<dbReference type="Gene3D" id="2.60.40.420">
    <property type="entry name" value="Cupredoxins - blue copper proteins"/>
    <property type="match status" value="1"/>
</dbReference>
<feature type="domain" description="Cytochrome oxidase subunit II copper A binding" evidence="20">
    <location>
        <begin position="121"/>
        <end position="235"/>
    </location>
</feature>
<evidence type="ECO:0000256" key="17">
    <source>
        <dbReference type="PROSITE-ProRule" id="PRU00433"/>
    </source>
</evidence>
<evidence type="ECO:0000256" key="4">
    <source>
        <dbReference type="ARBA" id="ARBA00022448"/>
    </source>
</evidence>
<gene>
    <name evidence="22" type="primary">ctaC_1</name>
    <name evidence="22" type="ORF">CA12_23130</name>
</gene>
<evidence type="ECO:0000256" key="5">
    <source>
        <dbReference type="ARBA" id="ARBA00022617"/>
    </source>
</evidence>
<dbReference type="PROSITE" id="PS51257">
    <property type="entry name" value="PROKAR_LIPOPROTEIN"/>
    <property type="match status" value="1"/>
</dbReference>
<dbReference type="RefSeq" id="WP_145359074.1">
    <property type="nucleotide sequence ID" value="NZ_CP036265.1"/>
</dbReference>